<organism evidence="3 4">
    <name type="scientific">Daphnia sinensis</name>
    <dbReference type="NCBI Taxonomy" id="1820382"/>
    <lineage>
        <taxon>Eukaryota</taxon>
        <taxon>Metazoa</taxon>
        <taxon>Ecdysozoa</taxon>
        <taxon>Arthropoda</taxon>
        <taxon>Crustacea</taxon>
        <taxon>Branchiopoda</taxon>
        <taxon>Diplostraca</taxon>
        <taxon>Cladocera</taxon>
        <taxon>Anomopoda</taxon>
        <taxon>Daphniidae</taxon>
        <taxon>Daphnia</taxon>
        <taxon>Daphnia similis group</taxon>
    </lineage>
</organism>
<feature type="signal peptide" evidence="2">
    <location>
        <begin position="1"/>
        <end position="19"/>
    </location>
</feature>
<proteinExistence type="predicted"/>
<comment type="caution">
    <text evidence="3">The sequence shown here is derived from an EMBL/GenBank/DDBJ whole genome shotgun (WGS) entry which is preliminary data.</text>
</comment>
<evidence type="ECO:0000313" key="4">
    <source>
        <dbReference type="Proteomes" id="UP000820818"/>
    </source>
</evidence>
<feature type="chain" id="PRO_5041984631" evidence="2">
    <location>
        <begin position="20"/>
        <end position="172"/>
    </location>
</feature>
<reference evidence="3 4" key="1">
    <citation type="submission" date="2022-05" db="EMBL/GenBank/DDBJ databases">
        <title>A multi-omics perspective on studying reproductive biology in Daphnia sinensis.</title>
        <authorList>
            <person name="Jia J."/>
        </authorList>
    </citation>
    <scope>NUCLEOTIDE SEQUENCE [LARGE SCALE GENOMIC DNA]</scope>
    <source>
        <strain evidence="3 4">WSL</strain>
    </source>
</reference>
<keyword evidence="4" id="KW-1185">Reference proteome</keyword>
<evidence type="ECO:0000256" key="1">
    <source>
        <dbReference type="SAM" id="MobiDB-lite"/>
    </source>
</evidence>
<gene>
    <name evidence="3" type="ORF">GHT06_021395</name>
</gene>
<evidence type="ECO:0000256" key="2">
    <source>
        <dbReference type="SAM" id="SignalP"/>
    </source>
</evidence>
<evidence type="ECO:0000313" key="3">
    <source>
        <dbReference type="EMBL" id="KAI9553483.1"/>
    </source>
</evidence>
<sequence>MLSTSLFAIVLVLTTLVNGQGFLPLGKLRKGTPEAMYGQSNDVYEEMERSKKVSQIPGGMAILYASAPIFSPTSKDPEGASEVYQILPEAEAVQQGVDSRRLLEDALIEMGFPLEELTGYRDGRVTKIHSKPTGGQAEDESPAGEPTDNAEAILAALAGPLPYIRRGAWGRK</sequence>
<accession>A0AAD5PPU5</accession>
<keyword evidence="2" id="KW-0732">Signal</keyword>
<dbReference type="Proteomes" id="UP000820818">
    <property type="component" value="Linkage Group LG9"/>
</dbReference>
<dbReference type="EMBL" id="WJBH02000009">
    <property type="protein sequence ID" value="KAI9553483.1"/>
    <property type="molecule type" value="Genomic_DNA"/>
</dbReference>
<protein>
    <submittedName>
        <fullName evidence="3">Uncharacterized protein</fullName>
    </submittedName>
</protein>
<feature type="region of interest" description="Disordered" evidence="1">
    <location>
        <begin position="126"/>
        <end position="150"/>
    </location>
</feature>
<name>A0AAD5PPU5_9CRUS</name>
<dbReference type="AlphaFoldDB" id="A0AAD5PPU5"/>